<evidence type="ECO:0000313" key="5">
    <source>
        <dbReference type="EMBL" id="CAB4182527.1"/>
    </source>
</evidence>
<keyword evidence="1" id="KW-0472">Membrane</keyword>
<reference evidence="2" key="1">
    <citation type="submission" date="2020-04" db="EMBL/GenBank/DDBJ databases">
        <authorList>
            <person name="Chiriac C."/>
            <person name="Salcher M."/>
            <person name="Ghai R."/>
            <person name="Kavagutti S V."/>
        </authorList>
    </citation>
    <scope>NUCLEOTIDE SEQUENCE</scope>
</reference>
<evidence type="ECO:0000313" key="7">
    <source>
        <dbReference type="EMBL" id="CAB4199396.1"/>
    </source>
</evidence>
<evidence type="ECO:0000313" key="8">
    <source>
        <dbReference type="EMBL" id="CAB4212744.1"/>
    </source>
</evidence>
<keyword evidence="1" id="KW-0812">Transmembrane</keyword>
<feature type="transmembrane region" description="Helical" evidence="1">
    <location>
        <begin position="38"/>
        <end position="56"/>
    </location>
</feature>
<accession>A0A6J5MJU6</accession>
<evidence type="ECO:0000313" key="3">
    <source>
        <dbReference type="EMBL" id="CAB4170284.1"/>
    </source>
</evidence>
<evidence type="ECO:0000313" key="6">
    <source>
        <dbReference type="EMBL" id="CAB4186393.1"/>
    </source>
</evidence>
<evidence type="ECO:0000313" key="4">
    <source>
        <dbReference type="EMBL" id="CAB4177332.1"/>
    </source>
</evidence>
<dbReference type="EMBL" id="LR796949">
    <property type="protein sequence ID" value="CAB4177332.1"/>
    <property type="molecule type" value="Genomic_DNA"/>
</dbReference>
<dbReference type="EMBL" id="LR797387">
    <property type="protein sequence ID" value="CAB4212744.1"/>
    <property type="molecule type" value="Genomic_DNA"/>
</dbReference>
<dbReference type="EMBL" id="LR797275">
    <property type="protein sequence ID" value="CAB4199396.1"/>
    <property type="molecule type" value="Genomic_DNA"/>
</dbReference>
<dbReference type="EMBL" id="LR797028">
    <property type="protein sequence ID" value="CAB4182527.1"/>
    <property type="molecule type" value="Genomic_DNA"/>
</dbReference>
<dbReference type="EMBL" id="LR796449">
    <property type="protein sequence ID" value="CAB4145793.1"/>
    <property type="molecule type" value="Genomic_DNA"/>
</dbReference>
<dbReference type="EMBL" id="LR797095">
    <property type="protein sequence ID" value="CAB4186393.1"/>
    <property type="molecule type" value="Genomic_DNA"/>
</dbReference>
<proteinExistence type="predicted"/>
<name>A0A6J5MJU6_9CAUD</name>
<gene>
    <name evidence="5" type="ORF">UFOVP1088_8</name>
    <name evidence="6" type="ORF">UFOVP1149_4</name>
    <name evidence="7" type="ORF">UFOVP1330_42</name>
    <name evidence="8" type="ORF">UFOVP1441_36</name>
    <name evidence="2" type="ORF">UFOVP486_43</name>
    <name evidence="3" type="ORF">UFOVP911_24</name>
    <name evidence="4" type="ORF">UFOVP997_28</name>
</gene>
<protein>
    <submittedName>
        <fullName evidence="2">Uncharacterized protein</fullName>
    </submittedName>
</protein>
<evidence type="ECO:0000256" key="1">
    <source>
        <dbReference type="SAM" id="Phobius"/>
    </source>
</evidence>
<sequence>MNLNKKSWKTTGAGVAAILVAVGAAIKAITDGDATTNIDIGALVAAVIAGVGLICARDNDKSSEDVAK</sequence>
<evidence type="ECO:0000313" key="2">
    <source>
        <dbReference type="EMBL" id="CAB4145793.1"/>
    </source>
</evidence>
<dbReference type="EMBL" id="LR796856">
    <property type="protein sequence ID" value="CAB4170284.1"/>
    <property type="molecule type" value="Genomic_DNA"/>
</dbReference>
<keyword evidence="1" id="KW-1133">Transmembrane helix</keyword>
<organism evidence="2">
    <name type="scientific">uncultured Caudovirales phage</name>
    <dbReference type="NCBI Taxonomy" id="2100421"/>
    <lineage>
        <taxon>Viruses</taxon>
        <taxon>Duplodnaviria</taxon>
        <taxon>Heunggongvirae</taxon>
        <taxon>Uroviricota</taxon>
        <taxon>Caudoviricetes</taxon>
        <taxon>Peduoviridae</taxon>
        <taxon>Maltschvirus</taxon>
        <taxon>Maltschvirus maltsch</taxon>
    </lineage>
</organism>